<organism evidence="3 4">
    <name type="scientific">Chryseobacterium defluvii</name>
    <dbReference type="NCBI Taxonomy" id="160396"/>
    <lineage>
        <taxon>Bacteria</taxon>
        <taxon>Pseudomonadati</taxon>
        <taxon>Bacteroidota</taxon>
        <taxon>Flavobacteriia</taxon>
        <taxon>Flavobacteriales</taxon>
        <taxon>Weeksellaceae</taxon>
        <taxon>Chryseobacterium group</taxon>
        <taxon>Chryseobacterium</taxon>
    </lineage>
</organism>
<comment type="caution">
    <text evidence="3">The sequence shown here is derived from an EMBL/GenBank/DDBJ whole genome shotgun (WGS) entry which is preliminary data.</text>
</comment>
<evidence type="ECO:0000313" key="3">
    <source>
        <dbReference type="EMBL" id="RKT01345.1"/>
    </source>
</evidence>
<dbReference type="PANTHER" id="PTHR46401">
    <property type="entry name" value="GLYCOSYLTRANSFERASE WBBK-RELATED"/>
    <property type="match status" value="1"/>
</dbReference>
<gene>
    <name evidence="3" type="ORF">BCF58_0564</name>
</gene>
<dbReference type="InterPro" id="IPR001296">
    <property type="entry name" value="Glyco_trans_1"/>
</dbReference>
<dbReference type="EMBL" id="RBXB01000001">
    <property type="protein sequence ID" value="RKT01345.1"/>
    <property type="molecule type" value="Genomic_DNA"/>
</dbReference>
<dbReference type="GO" id="GO:0016757">
    <property type="term" value="F:glycosyltransferase activity"/>
    <property type="evidence" value="ECO:0007669"/>
    <property type="project" value="InterPro"/>
</dbReference>
<dbReference type="CDD" id="cd03801">
    <property type="entry name" value="GT4_PimA-like"/>
    <property type="match status" value="1"/>
</dbReference>
<dbReference type="OrthoDB" id="7560678at2"/>
<sequence>MKILFIAPIPPPVNGQSKASKVLQDALVNQHEVEIINLSKSSLKNGANSFRRFFEIMNILKEVKKKKNNNDIIYISLAESFAGNMRDLAIYNLCKKDLNKTYIHMLGGAGMKEILSKKGWQKNVNAKFMKKLAGVIVEGPVNYETFKKVIPEEKIHIVPNFAEDFLFVTDEEIKKKFENLDPIKILYLSNLIPGKGYDELTDAYLSLSDEEQGKIKISFVGGFESDESEKKFLKKIDQNLGLKYLGKFIDGEEKRKLYCKNHVFCLPTYYPFEGQPISILEGYATGCVVITSNHSGIPYIFEDNVNGLRVEKKSISSLAGALKNLISEKERLMEIAFHNRDEALAKYRTSIYQEKLLKIFSDQYRHNSK</sequence>
<evidence type="ECO:0000256" key="1">
    <source>
        <dbReference type="ARBA" id="ARBA00022679"/>
    </source>
</evidence>
<keyword evidence="4" id="KW-1185">Reference proteome</keyword>
<dbReference type="PANTHER" id="PTHR46401:SF2">
    <property type="entry name" value="GLYCOSYLTRANSFERASE WBBK-RELATED"/>
    <property type="match status" value="1"/>
</dbReference>
<reference evidence="3 4" key="1">
    <citation type="submission" date="2018-10" db="EMBL/GenBank/DDBJ databases">
        <title>Genomic Encyclopedia of Archaeal and Bacterial Type Strains, Phase II (KMG-II): from individual species to whole genera.</title>
        <authorList>
            <person name="Goeker M."/>
        </authorList>
    </citation>
    <scope>NUCLEOTIDE SEQUENCE [LARGE SCALE GENOMIC DNA]</scope>
    <source>
        <strain evidence="3 4">DSM 14219</strain>
    </source>
</reference>
<evidence type="ECO:0000313" key="4">
    <source>
        <dbReference type="Proteomes" id="UP000272428"/>
    </source>
</evidence>
<dbReference type="Pfam" id="PF00534">
    <property type="entry name" value="Glycos_transf_1"/>
    <property type="match status" value="1"/>
</dbReference>
<keyword evidence="1 3" id="KW-0808">Transferase</keyword>
<protein>
    <submittedName>
        <fullName evidence="3">Glycosyltransferase involved in cell wall biosynthesis</fullName>
    </submittedName>
</protein>
<dbReference type="SUPFAM" id="SSF53756">
    <property type="entry name" value="UDP-Glycosyltransferase/glycogen phosphorylase"/>
    <property type="match status" value="1"/>
</dbReference>
<accession>A0A495SNR7</accession>
<dbReference type="RefSeq" id="WP_121460262.1">
    <property type="nucleotide sequence ID" value="NZ_RBXB01000001.1"/>
</dbReference>
<dbReference type="Proteomes" id="UP000272428">
    <property type="component" value="Unassembled WGS sequence"/>
</dbReference>
<dbReference type="AlphaFoldDB" id="A0A495SNR7"/>
<name>A0A495SNR7_9FLAO</name>
<evidence type="ECO:0000259" key="2">
    <source>
        <dbReference type="Pfam" id="PF00534"/>
    </source>
</evidence>
<feature type="domain" description="Glycosyl transferase family 1" evidence="2">
    <location>
        <begin position="170"/>
        <end position="333"/>
    </location>
</feature>
<proteinExistence type="predicted"/>
<dbReference type="Gene3D" id="3.40.50.2000">
    <property type="entry name" value="Glycogen Phosphorylase B"/>
    <property type="match status" value="2"/>
</dbReference>